<feature type="domain" description="Transcriptional repressor PaaX-like C-terminal" evidence="2">
    <location>
        <begin position="203"/>
        <end position="281"/>
    </location>
</feature>
<dbReference type="InterPro" id="IPR036388">
    <property type="entry name" value="WH-like_DNA-bd_sf"/>
</dbReference>
<dbReference type="OrthoDB" id="2270427at2"/>
<dbReference type="GO" id="GO:0006351">
    <property type="term" value="P:DNA-templated transcription"/>
    <property type="evidence" value="ECO:0007669"/>
    <property type="project" value="InterPro"/>
</dbReference>
<dbReference type="PANTHER" id="PTHR30319:SF1">
    <property type="entry name" value="TRANSCRIPTIONAL REPRESSOR PAAX"/>
    <property type="match status" value="1"/>
</dbReference>
<evidence type="ECO:0000313" key="5">
    <source>
        <dbReference type="Proteomes" id="UP000028058"/>
    </source>
</evidence>
<protein>
    <submittedName>
        <fullName evidence="4">PaaX family transcriptional regulator</fullName>
    </submittedName>
</protein>
<accession>A0A3M8EVF7</accession>
<dbReference type="Proteomes" id="UP000028058">
    <property type="component" value="Unassembled WGS sequence"/>
</dbReference>
<evidence type="ECO:0000259" key="2">
    <source>
        <dbReference type="Pfam" id="PF08223"/>
    </source>
</evidence>
<dbReference type="Gene3D" id="3.30.70.2650">
    <property type="match status" value="1"/>
</dbReference>
<dbReference type="Pfam" id="PF07848">
    <property type="entry name" value="PaaX"/>
    <property type="match status" value="1"/>
</dbReference>
<dbReference type="AlphaFoldDB" id="A0A3M8EVF7"/>
<dbReference type="RefSeq" id="WP_078650288.1">
    <property type="nucleotide sequence ID" value="NZ_CP134822.1"/>
</dbReference>
<sequence>MPGGEAAGDGTAGAWTAAEAGTTAAAGAGQTARPESFLLALFGDYVLDRGVAVSTGSVIAVLRQLGVGEHATRAAAARMARRGLLRSVRRGRRAYLGLTPHGTAVLRDGRDKLEAEVVDRHWDGRWTLLAFSVPESRRADRHALRTRLGWAGFGPLRSGLWVSTRAADLSDTLARLDLLDHAEVFRAEAALWTDPARIVREAWDLSALAAGYRRFTERWSGAELGERDGLALRTRLTAEWLLLIRHDPRLPRDLLTEEWPGVRAQELFRTSLRQLPSASDTLAAELLDTTAAG</sequence>
<dbReference type="PANTHER" id="PTHR30319">
    <property type="entry name" value="PHENYLACETIC ACID REGULATOR-RELATED TRANSCRIPTIONAL REPRESSOR"/>
    <property type="match status" value="1"/>
</dbReference>
<proteinExistence type="predicted"/>
<feature type="domain" description="Transcriptional repressor PaaX-like N-terminal" evidence="1">
    <location>
        <begin position="33"/>
        <end position="101"/>
    </location>
</feature>
<evidence type="ECO:0000259" key="3">
    <source>
        <dbReference type="Pfam" id="PF20803"/>
    </source>
</evidence>
<dbReference type="PIRSF" id="PIRSF020623">
    <property type="entry name" value="PaaX"/>
    <property type="match status" value="1"/>
</dbReference>
<dbReference type="InterPro" id="IPR012906">
    <property type="entry name" value="PaaX-like_N"/>
</dbReference>
<comment type="caution">
    <text evidence="4">The sequence shown here is derived from an EMBL/GenBank/DDBJ whole genome shotgun (WGS) entry which is preliminary data.</text>
</comment>
<dbReference type="Pfam" id="PF08223">
    <property type="entry name" value="PaaX_C"/>
    <property type="match status" value="1"/>
</dbReference>
<feature type="domain" description="Transcriptional repressor PaaX-like central Cas2-like" evidence="3">
    <location>
        <begin position="120"/>
        <end position="199"/>
    </location>
</feature>
<name>A0A3M8EVF7_9ACTN</name>
<reference evidence="4 5" key="1">
    <citation type="journal article" date="2014" name="Genome Announc.">
        <title>Draft Genome Sequence of Streptomyces fradiae ATCC 19609, a Strain Highly Sensitive to Antibiotics.</title>
        <authorList>
            <person name="Bekker O.B."/>
            <person name="Klimina K.M."/>
            <person name="Vatlin A.A."/>
            <person name="Zakharevich N.V."/>
            <person name="Kasianov A.S."/>
            <person name="Danilenko V.N."/>
        </authorList>
    </citation>
    <scope>NUCLEOTIDE SEQUENCE [LARGE SCALE GENOMIC DNA]</scope>
    <source>
        <strain evidence="4 5">ATCC 19609</strain>
    </source>
</reference>
<dbReference type="Pfam" id="PF20803">
    <property type="entry name" value="PaaX_M"/>
    <property type="match status" value="1"/>
</dbReference>
<keyword evidence="5" id="KW-1185">Reference proteome</keyword>
<dbReference type="EMBL" id="JNAD02000023">
    <property type="protein sequence ID" value="RKM90729.1"/>
    <property type="molecule type" value="Genomic_DNA"/>
</dbReference>
<evidence type="ECO:0000313" key="4">
    <source>
        <dbReference type="EMBL" id="RKM90729.1"/>
    </source>
</evidence>
<dbReference type="Gene3D" id="1.20.58.1460">
    <property type="match status" value="1"/>
</dbReference>
<dbReference type="Gene3D" id="1.10.10.10">
    <property type="entry name" value="Winged helix-like DNA-binding domain superfamily/Winged helix DNA-binding domain"/>
    <property type="match status" value="1"/>
</dbReference>
<organism evidence="4 5">
    <name type="scientific">Streptomyces xinghaiensis</name>
    <dbReference type="NCBI Taxonomy" id="1038928"/>
    <lineage>
        <taxon>Bacteria</taxon>
        <taxon>Bacillati</taxon>
        <taxon>Actinomycetota</taxon>
        <taxon>Actinomycetes</taxon>
        <taxon>Kitasatosporales</taxon>
        <taxon>Streptomycetaceae</taxon>
        <taxon>Streptomyces</taxon>
    </lineage>
</organism>
<dbReference type="InterPro" id="IPR048846">
    <property type="entry name" value="PaaX-like_central"/>
</dbReference>
<dbReference type="InterPro" id="IPR013225">
    <property type="entry name" value="PaaX_C"/>
</dbReference>
<evidence type="ECO:0000259" key="1">
    <source>
        <dbReference type="Pfam" id="PF07848"/>
    </source>
</evidence>
<dbReference type="InterPro" id="IPR011965">
    <property type="entry name" value="PaaX_trns_reg"/>
</dbReference>
<gene>
    <name evidence="4" type="ORF">SFRA_031700</name>
</gene>